<dbReference type="InterPro" id="IPR003594">
    <property type="entry name" value="HATPase_dom"/>
</dbReference>
<evidence type="ECO:0000256" key="11">
    <source>
        <dbReference type="ARBA" id="ARBA00022989"/>
    </source>
</evidence>
<feature type="transmembrane region" description="Helical" evidence="14">
    <location>
        <begin position="12"/>
        <end position="35"/>
    </location>
</feature>
<dbReference type="SUPFAM" id="SSF47384">
    <property type="entry name" value="Homodimeric domain of signal transducing histidine kinase"/>
    <property type="match status" value="1"/>
</dbReference>
<reference evidence="17 18" key="1">
    <citation type="submission" date="2016-10" db="EMBL/GenBank/DDBJ databases">
        <authorList>
            <person name="de Groot N.N."/>
        </authorList>
    </citation>
    <scope>NUCLEOTIDE SEQUENCE [LARGE SCALE GENOMIC DNA]</scope>
    <source>
        <strain evidence="17 18">DSM 16619</strain>
    </source>
</reference>
<sequence length="455" mass="49158">MLMATHSVVRRIALQLGAGVALLLGAISIIVYLGVQTLHERAQSQLLAIKVQKLVETSSALLRPGTQDFLDLLQTNAVKRQGSRLELRRADGTAFYQDSNDEAHTLSAQVRSRRFELRSADGQIALTGRFDIDIAQDEQRQQALAHLLALATAIGALLSAGLAIVVVRRDLHPLRHLAAQTQAMSASGQLTHLQLSRHSTELAPLVEQFNELIDRLETGRTQLEAFNADVAHELRTPLTALIGKTELALSRPRAAPELARTLESNLEELGRMASVVNDMLFLARADGGQRARVDAPHSLGRLISELFEYHEAHAAQSGLRLALEGELFLPVDDRLVQRGVSNLLSNACRYAKPGTTVRVVLTAQGAAGPSVSVVNQGTPIPEAVLPRLFDRFYRADSARQREGMHAGLGLAIVAAIARMHGGGVWAHSTSEGTEVGIRFGSWTGAGAVAQPQLPR</sequence>
<keyword evidence="13 14" id="KW-0472">Membrane</keyword>
<dbReference type="InterPro" id="IPR006290">
    <property type="entry name" value="CztS_silS_copS"/>
</dbReference>
<dbReference type="Gene3D" id="1.10.287.130">
    <property type="match status" value="1"/>
</dbReference>
<evidence type="ECO:0000256" key="10">
    <source>
        <dbReference type="ARBA" id="ARBA00022840"/>
    </source>
</evidence>
<evidence type="ECO:0000256" key="1">
    <source>
        <dbReference type="ARBA" id="ARBA00000085"/>
    </source>
</evidence>
<evidence type="ECO:0000259" key="16">
    <source>
        <dbReference type="PROSITE" id="PS50885"/>
    </source>
</evidence>
<dbReference type="InterPro" id="IPR003661">
    <property type="entry name" value="HisK_dim/P_dom"/>
</dbReference>
<feature type="domain" description="Histidine kinase" evidence="15">
    <location>
        <begin position="229"/>
        <end position="443"/>
    </location>
</feature>
<name>A0A1G6ZJR9_9BURK</name>
<dbReference type="InterPro" id="IPR050428">
    <property type="entry name" value="TCS_sensor_his_kinase"/>
</dbReference>
<dbReference type="SUPFAM" id="SSF55874">
    <property type="entry name" value="ATPase domain of HSP90 chaperone/DNA topoisomerase II/histidine kinase"/>
    <property type="match status" value="1"/>
</dbReference>
<comment type="catalytic activity">
    <reaction evidence="1 14">
        <text>ATP + protein L-histidine = ADP + protein N-phospho-L-histidine.</text>
        <dbReference type="EC" id="2.7.13.3"/>
    </reaction>
</comment>
<dbReference type="CDD" id="cd00082">
    <property type="entry name" value="HisKA"/>
    <property type="match status" value="1"/>
</dbReference>
<dbReference type="STRING" id="187868.SAMN05192589_11194"/>
<protein>
    <recommendedName>
        <fullName evidence="14">Sensor protein</fullName>
        <ecNumber evidence="14">2.7.13.3</ecNumber>
    </recommendedName>
</protein>
<evidence type="ECO:0000256" key="8">
    <source>
        <dbReference type="ARBA" id="ARBA00022741"/>
    </source>
</evidence>
<evidence type="ECO:0000256" key="13">
    <source>
        <dbReference type="ARBA" id="ARBA00023136"/>
    </source>
</evidence>
<dbReference type="PANTHER" id="PTHR45436">
    <property type="entry name" value="SENSOR HISTIDINE KINASE YKOH"/>
    <property type="match status" value="1"/>
</dbReference>
<evidence type="ECO:0000256" key="7">
    <source>
        <dbReference type="ARBA" id="ARBA00022692"/>
    </source>
</evidence>
<keyword evidence="3 14" id="KW-1003">Cell membrane</keyword>
<keyword evidence="12 14" id="KW-0902">Two-component regulatory system</keyword>
<dbReference type="Pfam" id="PF00672">
    <property type="entry name" value="HAMP"/>
    <property type="match status" value="1"/>
</dbReference>
<dbReference type="PROSITE" id="PS50885">
    <property type="entry name" value="HAMP"/>
    <property type="match status" value="1"/>
</dbReference>
<dbReference type="SMART" id="SM00388">
    <property type="entry name" value="HisKA"/>
    <property type="match status" value="1"/>
</dbReference>
<dbReference type="Proteomes" id="UP000198781">
    <property type="component" value="Unassembled WGS sequence"/>
</dbReference>
<dbReference type="NCBIfam" id="TIGR01386">
    <property type="entry name" value="cztS_silS_copS"/>
    <property type="match status" value="1"/>
</dbReference>
<keyword evidence="11 14" id="KW-1133">Transmembrane helix</keyword>
<keyword evidence="4 14" id="KW-0997">Cell inner membrane</keyword>
<dbReference type="Pfam" id="PF00512">
    <property type="entry name" value="HisKA"/>
    <property type="match status" value="1"/>
</dbReference>
<dbReference type="PANTHER" id="PTHR45436:SF9">
    <property type="entry name" value="SENSOR PROTEIN"/>
    <property type="match status" value="1"/>
</dbReference>
<dbReference type="AlphaFoldDB" id="A0A1G6ZJR9"/>
<dbReference type="GO" id="GO:0000155">
    <property type="term" value="F:phosphorelay sensor kinase activity"/>
    <property type="evidence" value="ECO:0007669"/>
    <property type="project" value="InterPro"/>
</dbReference>
<dbReference type="Gene3D" id="3.30.565.10">
    <property type="entry name" value="Histidine kinase-like ATPase, C-terminal domain"/>
    <property type="match status" value="1"/>
</dbReference>
<evidence type="ECO:0000256" key="5">
    <source>
        <dbReference type="ARBA" id="ARBA00022553"/>
    </source>
</evidence>
<dbReference type="SMART" id="SM00387">
    <property type="entry name" value="HATPase_c"/>
    <property type="match status" value="1"/>
</dbReference>
<evidence type="ECO:0000313" key="18">
    <source>
        <dbReference type="Proteomes" id="UP000198781"/>
    </source>
</evidence>
<keyword evidence="6 14" id="KW-0808">Transferase</keyword>
<dbReference type="EC" id="2.7.13.3" evidence="14"/>
<keyword evidence="5" id="KW-0597">Phosphoprotein</keyword>
<dbReference type="GO" id="GO:0005886">
    <property type="term" value="C:plasma membrane"/>
    <property type="evidence" value="ECO:0007669"/>
    <property type="project" value="UniProtKB-SubCell"/>
</dbReference>
<keyword evidence="18" id="KW-1185">Reference proteome</keyword>
<comment type="subcellular location">
    <subcellularLocation>
        <location evidence="2 14">Cell inner membrane</location>
    </subcellularLocation>
</comment>
<dbReference type="EMBL" id="FMZC01000011">
    <property type="protein sequence ID" value="SDE01796.1"/>
    <property type="molecule type" value="Genomic_DNA"/>
</dbReference>
<accession>A0A1G6ZJR9</accession>
<keyword evidence="9 14" id="KW-0418">Kinase</keyword>
<dbReference type="InterPro" id="IPR036890">
    <property type="entry name" value="HATPase_C_sf"/>
</dbReference>
<proteinExistence type="predicted"/>
<dbReference type="InterPro" id="IPR003660">
    <property type="entry name" value="HAMP_dom"/>
</dbReference>
<evidence type="ECO:0000259" key="15">
    <source>
        <dbReference type="PROSITE" id="PS50109"/>
    </source>
</evidence>
<feature type="domain" description="HAMP" evidence="16">
    <location>
        <begin position="168"/>
        <end position="221"/>
    </location>
</feature>
<dbReference type="Pfam" id="PF02518">
    <property type="entry name" value="HATPase_c"/>
    <property type="match status" value="1"/>
</dbReference>
<keyword evidence="7 14" id="KW-0812">Transmembrane</keyword>
<evidence type="ECO:0000256" key="4">
    <source>
        <dbReference type="ARBA" id="ARBA00022519"/>
    </source>
</evidence>
<dbReference type="Gene3D" id="6.10.340.10">
    <property type="match status" value="1"/>
</dbReference>
<evidence type="ECO:0000256" key="9">
    <source>
        <dbReference type="ARBA" id="ARBA00022777"/>
    </source>
</evidence>
<dbReference type="RefSeq" id="WP_092744869.1">
    <property type="nucleotide sequence ID" value="NZ_FMZC01000011.1"/>
</dbReference>
<evidence type="ECO:0000256" key="2">
    <source>
        <dbReference type="ARBA" id="ARBA00004533"/>
    </source>
</evidence>
<dbReference type="GO" id="GO:0005524">
    <property type="term" value="F:ATP binding"/>
    <property type="evidence" value="ECO:0007669"/>
    <property type="project" value="UniProtKB-KW"/>
</dbReference>
<evidence type="ECO:0000256" key="14">
    <source>
        <dbReference type="RuleBase" id="RU364088"/>
    </source>
</evidence>
<evidence type="ECO:0000256" key="3">
    <source>
        <dbReference type="ARBA" id="ARBA00022475"/>
    </source>
</evidence>
<evidence type="ECO:0000256" key="12">
    <source>
        <dbReference type="ARBA" id="ARBA00023012"/>
    </source>
</evidence>
<dbReference type="InterPro" id="IPR036097">
    <property type="entry name" value="HisK_dim/P_sf"/>
</dbReference>
<dbReference type="FunFam" id="1.10.287.130:FF:000001">
    <property type="entry name" value="Two-component sensor histidine kinase"/>
    <property type="match status" value="1"/>
</dbReference>
<dbReference type="OrthoDB" id="9786919at2"/>
<gene>
    <name evidence="17" type="ORF">SAMN05192589_11194</name>
</gene>
<comment type="function">
    <text evidence="14">Member of a two-component regulatory system.</text>
</comment>
<dbReference type="CDD" id="cd00075">
    <property type="entry name" value="HATPase"/>
    <property type="match status" value="1"/>
</dbReference>
<organism evidence="17 18">
    <name type="scientific">Paracidovorax valerianellae</name>
    <dbReference type="NCBI Taxonomy" id="187868"/>
    <lineage>
        <taxon>Bacteria</taxon>
        <taxon>Pseudomonadati</taxon>
        <taxon>Pseudomonadota</taxon>
        <taxon>Betaproteobacteria</taxon>
        <taxon>Burkholderiales</taxon>
        <taxon>Comamonadaceae</taxon>
        <taxon>Paracidovorax</taxon>
    </lineage>
</organism>
<feature type="transmembrane region" description="Helical" evidence="14">
    <location>
        <begin position="143"/>
        <end position="167"/>
    </location>
</feature>
<dbReference type="InterPro" id="IPR005467">
    <property type="entry name" value="His_kinase_dom"/>
</dbReference>
<keyword evidence="8 14" id="KW-0547">Nucleotide-binding</keyword>
<dbReference type="PROSITE" id="PS50109">
    <property type="entry name" value="HIS_KIN"/>
    <property type="match status" value="1"/>
</dbReference>
<evidence type="ECO:0000256" key="6">
    <source>
        <dbReference type="ARBA" id="ARBA00022679"/>
    </source>
</evidence>
<keyword evidence="10 14" id="KW-0067">ATP-binding</keyword>
<evidence type="ECO:0000313" key="17">
    <source>
        <dbReference type="EMBL" id="SDE01796.1"/>
    </source>
</evidence>